<name>A0A382BZG9_9ZZZZ</name>
<evidence type="ECO:0000256" key="2">
    <source>
        <dbReference type="SAM" id="MobiDB-lite"/>
    </source>
</evidence>
<feature type="compositionally biased region" description="Basic and acidic residues" evidence="2">
    <location>
        <begin position="139"/>
        <end position="155"/>
    </location>
</feature>
<dbReference type="EMBL" id="UINC01032098">
    <property type="protein sequence ID" value="SVB19196.1"/>
    <property type="molecule type" value="Genomic_DNA"/>
</dbReference>
<dbReference type="SMART" id="SM00698">
    <property type="entry name" value="MORN"/>
    <property type="match status" value="8"/>
</dbReference>
<evidence type="ECO:0008006" key="4">
    <source>
        <dbReference type="Google" id="ProtNLM"/>
    </source>
</evidence>
<accession>A0A382BZG9</accession>
<proteinExistence type="predicted"/>
<evidence type="ECO:0000256" key="1">
    <source>
        <dbReference type="ARBA" id="ARBA00022737"/>
    </source>
</evidence>
<dbReference type="AlphaFoldDB" id="A0A382BZG9"/>
<protein>
    <recommendedName>
        <fullName evidence="4">MORN repeat protein</fullName>
    </recommendedName>
</protein>
<dbReference type="Pfam" id="PF02493">
    <property type="entry name" value="MORN"/>
    <property type="match status" value="8"/>
</dbReference>
<gene>
    <name evidence="3" type="ORF">METZ01_LOCUS172050</name>
</gene>
<feature type="compositionally biased region" description="Polar residues" evidence="2">
    <location>
        <begin position="127"/>
        <end position="137"/>
    </location>
</feature>
<dbReference type="PANTHER" id="PTHR23084:SF262">
    <property type="entry name" value="FYVE-TYPE DOMAIN-CONTAINING PROTEIN"/>
    <property type="match status" value="1"/>
</dbReference>
<feature type="region of interest" description="Disordered" evidence="2">
    <location>
        <begin position="123"/>
        <end position="155"/>
    </location>
</feature>
<evidence type="ECO:0000313" key="3">
    <source>
        <dbReference type="EMBL" id="SVB19196.1"/>
    </source>
</evidence>
<organism evidence="3">
    <name type="scientific">marine metagenome</name>
    <dbReference type="NCBI Taxonomy" id="408172"/>
    <lineage>
        <taxon>unclassified sequences</taxon>
        <taxon>metagenomes</taxon>
        <taxon>ecological metagenomes</taxon>
    </lineage>
</organism>
<dbReference type="PANTHER" id="PTHR23084">
    <property type="entry name" value="PHOSPHATIDYLINOSITOL-4-PHOSPHATE 5-KINASE RELATED"/>
    <property type="match status" value="1"/>
</dbReference>
<dbReference type="InterPro" id="IPR003409">
    <property type="entry name" value="MORN"/>
</dbReference>
<dbReference type="SUPFAM" id="SSF82185">
    <property type="entry name" value="Histone H3 K4-specific methyltransferase SET7/9 N-terminal domain"/>
    <property type="match status" value="2"/>
</dbReference>
<dbReference type="Gene3D" id="2.20.110.10">
    <property type="entry name" value="Histone H3 K4-specific methyltransferase SET7/9 N-terminal domain"/>
    <property type="match status" value="4"/>
</dbReference>
<reference evidence="3" key="1">
    <citation type="submission" date="2018-05" db="EMBL/GenBank/DDBJ databases">
        <authorList>
            <person name="Lanie J.A."/>
            <person name="Ng W.-L."/>
            <person name="Kazmierczak K.M."/>
            <person name="Andrzejewski T.M."/>
            <person name="Davidsen T.M."/>
            <person name="Wayne K.J."/>
            <person name="Tettelin H."/>
            <person name="Glass J.I."/>
            <person name="Rusch D."/>
            <person name="Podicherti R."/>
            <person name="Tsui H.-C.T."/>
            <person name="Winkler M.E."/>
        </authorList>
    </citation>
    <scope>NUCLEOTIDE SEQUENCE</scope>
</reference>
<keyword evidence="1" id="KW-0677">Repeat</keyword>
<sequence>MFGQSKEVGVLYQYKNSSGFVWKTFGKDKVQPKYEGEVSNGTPEGFGVLSYPFYDGKSVVGEWKVGKEWYTEHHKKDGTLIGKYVNGEWILKWGVLFYRRKNVDIDGWYEDGDEKKERKYVGEVTNGKPNGQGTETSPDGEKYVGEWKDGKKHGEGKYTRPDGSKYVAEWKNGKRNGYGTFTSSDGSEYMGEFLDGVRNGQGIFTSPGGSKYIGKFQDGEKNGYGTFTWPDGGKYEGEWKDGVFHGQGTVTLADGEKYVGEWKNGEKHGQGTYTFLDRSKYAGEFKGNRPWNINFYDKEGIIIWKMVDGNQVDDGYIKTRLRNLLRTNNGVMKSCWGLDLLKSGQTLFIKLDKNKKVIGGYVFEILKKYENVTGIKIKFKMEETLQNCLDKMRNGTNDVMTGLLEKDDRNTYMDYYYGDKENDDQIKQIVISKKSPFAKYSKELEKSINIVQN</sequence>
<dbReference type="Gene3D" id="3.40.190.10">
    <property type="entry name" value="Periplasmic binding protein-like II"/>
    <property type="match status" value="1"/>
</dbReference>